<evidence type="ECO:0000256" key="4">
    <source>
        <dbReference type="ARBA" id="ARBA00023163"/>
    </source>
</evidence>
<evidence type="ECO:0000256" key="2">
    <source>
        <dbReference type="ARBA" id="ARBA00023015"/>
    </source>
</evidence>
<evidence type="ECO:0000259" key="5">
    <source>
        <dbReference type="Pfam" id="PF04542"/>
    </source>
</evidence>
<accession>A0A0M4GB44</accession>
<keyword evidence="3" id="KW-0731">Sigma factor</keyword>
<gene>
    <name evidence="7" type="ORF">AM592_15660</name>
</gene>
<dbReference type="InterPro" id="IPR013325">
    <property type="entry name" value="RNA_pol_sigma_r2"/>
</dbReference>
<dbReference type="PANTHER" id="PTHR43133">
    <property type="entry name" value="RNA POLYMERASE ECF-TYPE SIGMA FACTO"/>
    <property type="match status" value="1"/>
</dbReference>
<dbReference type="InterPro" id="IPR039425">
    <property type="entry name" value="RNA_pol_sigma-70-like"/>
</dbReference>
<dbReference type="GO" id="GO:0006352">
    <property type="term" value="P:DNA-templated transcription initiation"/>
    <property type="evidence" value="ECO:0007669"/>
    <property type="project" value="InterPro"/>
</dbReference>
<dbReference type="Pfam" id="PF04542">
    <property type="entry name" value="Sigma70_r2"/>
    <property type="match status" value="1"/>
</dbReference>
<dbReference type="AlphaFoldDB" id="A0A0M4GB44"/>
<proteinExistence type="inferred from homology"/>
<dbReference type="Gene3D" id="1.10.1740.10">
    <property type="match status" value="1"/>
</dbReference>
<keyword evidence="4" id="KW-0804">Transcription</keyword>
<dbReference type="CDD" id="cd06171">
    <property type="entry name" value="Sigma70_r4"/>
    <property type="match status" value="1"/>
</dbReference>
<evidence type="ECO:0000256" key="1">
    <source>
        <dbReference type="ARBA" id="ARBA00010641"/>
    </source>
</evidence>
<evidence type="ECO:0000256" key="3">
    <source>
        <dbReference type="ARBA" id="ARBA00023082"/>
    </source>
</evidence>
<sequence>MLLTNHNNSREDRVKTIEKLMDEHGTSIKRLIFTYVKHWETASDLTQDVFLTVFEKLDTFQGRSSLKTWVFSIAINKSKDYLKSWHFNHILLHKISNKDTNKTPEEEIMSQHDRKELYNNILTLPPKYRELIFLHYYNDMTVKEISEVTGLPAATIKTRLYRGKEKLKKKLNLKESGELYG</sequence>
<dbReference type="InterPro" id="IPR013249">
    <property type="entry name" value="RNA_pol_sigma70_r4_t2"/>
</dbReference>
<dbReference type="InterPro" id="IPR007627">
    <property type="entry name" value="RNA_pol_sigma70_r2"/>
</dbReference>
<keyword evidence="2" id="KW-0805">Transcription regulation</keyword>
<dbReference type="InterPro" id="IPR036388">
    <property type="entry name" value="WH-like_DNA-bd_sf"/>
</dbReference>
<dbReference type="Gene3D" id="1.10.10.10">
    <property type="entry name" value="Winged helix-like DNA-binding domain superfamily/Winged helix DNA-binding domain"/>
    <property type="match status" value="1"/>
</dbReference>
<dbReference type="EMBL" id="CP012600">
    <property type="protein sequence ID" value="ALC82865.1"/>
    <property type="molecule type" value="Genomic_DNA"/>
</dbReference>
<keyword evidence="8" id="KW-1185">Reference proteome</keyword>
<dbReference type="SUPFAM" id="SSF88659">
    <property type="entry name" value="Sigma3 and sigma4 domains of RNA polymerase sigma factors"/>
    <property type="match status" value="1"/>
</dbReference>
<evidence type="ECO:0000313" key="7">
    <source>
        <dbReference type="EMBL" id="ALC82865.1"/>
    </source>
</evidence>
<dbReference type="Proteomes" id="UP000067625">
    <property type="component" value="Chromosome"/>
</dbReference>
<comment type="similarity">
    <text evidence="1">Belongs to the sigma-70 factor family. ECF subfamily.</text>
</comment>
<dbReference type="InterPro" id="IPR014284">
    <property type="entry name" value="RNA_pol_sigma-70_dom"/>
</dbReference>
<organism evidence="7 8">
    <name type="scientific">Bacillus gobiensis</name>
    <dbReference type="NCBI Taxonomy" id="1441095"/>
    <lineage>
        <taxon>Bacteria</taxon>
        <taxon>Bacillati</taxon>
        <taxon>Bacillota</taxon>
        <taxon>Bacilli</taxon>
        <taxon>Bacillales</taxon>
        <taxon>Bacillaceae</taxon>
        <taxon>Bacillus</taxon>
    </lineage>
</organism>
<dbReference type="Pfam" id="PF08281">
    <property type="entry name" value="Sigma70_r4_2"/>
    <property type="match status" value="1"/>
</dbReference>
<evidence type="ECO:0000313" key="8">
    <source>
        <dbReference type="Proteomes" id="UP000067625"/>
    </source>
</evidence>
<dbReference type="GO" id="GO:0003677">
    <property type="term" value="F:DNA binding"/>
    <property type="evidence" value="ECO:0007669"/>
    <property type="project" value="InterPro"/>
</dbReference>
<dbReference type="PATRIC" id="fig|1441095.3.peg.3454"/>
<name>A0A0M4GB44_9BACI</name>
<reference evidence="7 8" key="2">
    <citation type="journal article" date="2016" name="Int. J. Syst. Evol. Microbiol.">
        <title>Bacillus gobiensis sp. nov., isolated from a soil sample.</title>
        <authorList>
            <person name="Liu B."/>
            <person name="Liu G.H."/>
            <person name="Cetin S."/>
            <person name="Schumann P."/>
            <person name="Pan Z.Z."/>
            <person name="Chen Q.Q."/>
        </authorList>
    </citation>
    <scope>NUCLEOTIDE SEQUENCE [LARGE SCALE GENOMIC DNA]</scope>
    <source>
        <strain evidence="7 8">FJAT-4402</strain>
    </source>
</reference>
<dbReference type="STRING" id="1441095.AM592_15660"/>
<feature type="domain" description="RNA polymerase sigma factor 70 region 4 type 2" evidence="6">
    <location>
        <begin position="117"/>
        <end position="167"/>
    </location>
</feature>
<feature type="domain" description="RNA polymerase sigma-70 region 2" evidence="5">
    <location>
        <begin position="20"/>
        <end position="84"/>
    </location>
</feature>
<dbReference type="GO" id="GO:0016987">
    <property type="term" value="F:sigma factor activity"/>
    <property type="evidence" value="ECO:0007669"/>
    <property type="project" value="UniProtKB-KW"/>
</dbReference>
<protein>
    <submittedName>
        <fullName evidence="7">RNA polymerase factor sigma C</fullName>
    </submittedName>
</protein>
<dbReference type="SUPFAM" id="SSF88946">
    <property type="entry name" value="Sigma2 domain of RNA polymerase sigma factors"/>
    <property type="match status" value="1"/>
</dbReference>
<dbReference type="PANTHER" id="PTHR43133:SF60">
    <property type="entry name" value="RNA POLYMERASE SIGMA FACTOR SIGV"/>
    <property type="match status" value="1"/>
</dbReference>
<dbReference type="NCBIfam" id="TIGR02937">
    <property type="entry name" value="sigma70-ECF"/>
    <property type="match status" value="1"/>
</dbReference>
<dbReference type="InterPro" id="IPR013324">
    <property type="entry name" value="RNA_pol_sigma_r3/r4-like"/>
</dbReference>
<reference evidence="8" key="1">
    <citation type="submission" date="2015-08" db="EMBL/GenBank/DDBJ databases">
        <title>Genome sequencing project for genomic taxonomy and phylogenomics of Bacillus-like bacteria.</title>
        <authorList>
            <person name="Liu B."/>
            <person name="Wang J."/>
            <person name="Zhu Y."/>
            <person name="Liu G."/>
            <person name="Chen Q."/>
            <person name="Chen Z."/>
            <person name="Lan J."/>
            <person name="Che J."/>
            <person name="Ge C."/>
            <person name="Shi H."/>
            <person name="Pan Z."/>
            <person name="Liu X."/>
        </authorList>
    </citation>
    <scope>NUCLEOTIDE SEQUENCE [LARGE SCALE GENOMIC DNA]</scope>
    <source>
        <strain evidence="8">FJAT-4402</strain>
    </source>
</reference>
<evidence type="ECO:0000259" key="6">
    <source>
        <dbReference type="Pfam" id="PF08281"/>
    </source>
</evidence>